<dbReference type="OMA" id="FPESLKX"/>
<dbReference type="InterPro" id="IPR015938">
    <property type="entry name" value="Glycine_N-acyltransferase_N"/>
</dbReference>
<reference evidence="6" key="1">
    <citation type="submission" date="2025-08" db="UniProtKB">
        <authorList>
            <consortium name="Ensembl"/>
        </authorList>
    </citation>
    <scope>IDENTIFICATION</scope>
</reference>
<dbReference type="AlphaFoldDB" id="A0A8D0HCY1"/>
<dbReference type="InterPro" id="IPR016181">
    <property type="entry name" value="Acyl_CoA_acyltransferase"/>
</dbReference>
<gene>
    <name evidence="6" type="primary">GLYATL3</name>
</gene>
<dbReference type="InterPro" id="IPR013652">
    <property type="entry name" value="Glycine_N-acyltransferase_C"/>
</dbReference>
<dbReference type="EC" id="2.3.1.-" evidence="3"/>
<dbReference type="SUPFAM" id="SSF55729">
    <property type="entry name" value="Acyl-CoA N-acyltransferases (Nat)"/>
    <property type="match status" value="1"/>
</dbReference>
<name>A0A8D0HCY1_SPHPU</name>
<keyword evidence="1 3" id="KW-0808">Transferase</keyword>
<dbReference type="InterPro" id="IPR010313">
    <property type="entry name" value="Glycine_N-acyltransferase"/>
</dbReference>
<feature type="domain" description="Glycine N-acyltransferase N-terminal" evidence="4">
    <location>
        <begin position="1"/>
        <end position="189"/>
    </location>
</feature>
<dbReference type="Gene3D" id="3.40.630.30">
    <property type="match status" value="1"/>
</dbReference>
<proteinExistence type="inferred from homology"/>
<dbReference type="Pfam" id="PF06021">
    <property type="entry name" value="Gly_acyl_tr_N"/>
    <property type="match status" value="1"/>
</dbReference>
<comment type="similarity">
    <text evidence="3">Belongs to the glycine N-acyltransferase family.</text>
</comment>
<sequence>MLVLNCSAKLQMLELMLMRSFPESLKVYGAVLNINRVNPFKKEVVVDSWPEFKAIITRRHRENETDDLDHYTNAHAVFYMDLQAYRELLEHPDTINWKQVFQIQGLQDGLYETSRTVARSKQADVKLSSFQMVIHFLPNACVVPSPRTDPAPRLACLDVSHASLLNETWSRGGNEQCRKYIANLICCFPSVCVLDENGNPISWALTDQFATMIHGYTLPEHRRKGYSRLVSTTLAKKLHSRGFPAQGNVLEENVPPVTMLKSMDSQFLSCRFVRLIHTPFHFLATSHL</sequence>
<dbReference type="Ensembl" id="ENSSPUT00000023787.1">
    <property type="protein sequence ID" value="ENSSPUP00000022321.1"/>
    <property type="gene ID" value="ENSSPUG00000017130.1"/>
</dbReference>
<dbReference type="Proteomes" id="UP000694392">
    <property type="component" value="Unplaced"/>
</dbReference>
<reference evidence="6" key="2">
    <citation type="submission" date="2025-09" db="UniProtKB">
        <authorList>
            <consortium name="Ensembl"/>
        </authorList>
    </citation>
    <scope>IDENTIFICATION</scope>
</reference>
<protein>
    <recommendedName>
        <fullName evidence="3">Glycine N-acyltransferase-like protein</fullName>
        <ecNumber evidence="3">2.3.1.-</ecNumber>
    </recommendedName>
</protein>
<evidence type="ECO:0000256" key="1">
    <source>
        <dbReference type="ARBA" id="ARBA00022679"/>
    </source>
</evidence>
<dbReference type="GO" id="GO:0047961">
    <property type="term" value="F:glycine N-acyltransferase activity"/>
    <property type="evidence" value="ECO:0007669"/>
    <property type="project" value="InterPro"/>
</dbReference>
<dbReference type="GeneTree" id="ENSGT00950000183133"/>
<accession>A0A8D0HCY1</accession>
<organism evidence="6 7">
    <name type="scientific">Sphenodon punctatus</name>
    <name type="common">Tuatara</name>
    <name type="synonym">Hatteria punctata</name>
    <dbReference type="NCBI Taxonomy" id="8508"/>
    <lineage>
        <taxon>Eukaryota</taxon>
        <taxon>Metazoa</taxon>
        <taxon>Chordata</taxon>
        <taxon>Craniata</taxon>
        <taxon>Vertebrata</taxon>
        <taxon>Euteleostomi</taxon>
        <taxon>Lepidosauria</taxon>
        <taxon>Sphenodontia</taxon>
        <taxon>Sphenodontidae</taxon>
        <taxon>Sphenodon</taxon>
    </lineage>
</organism>
<evidence type="ECO:0000313" key="7">
    <source>
        <dbReference type="Proteomes" id="UP000694392"/>
    </source>
</evidence>
<evidence type="ECO:0000313" key="6">
    <source>
        <dbReference type="Ensembl" id="ENSSPUP00000022321.1"/>
    </source>
</evidence>
<dbReference type="GO" id="GO:0005739">
    <property type="term" value="C:mitochondrion"/>
    <property type="evidence" value="ECO:0007669"/>
    <property type="project" value="InterPro"/>
</dbReference>
<feature type="domain" description="Glycine N-acyltransferase C-terminal" evidence="5">
    <location>
        <begin position="191"/>
        <end position="272"/>
    </location>
</feature>
<evidence type="ECO:0000259" key="4">
    <source>
        <dbReference type="Pfam" id="PF06021"/>
    </source>
</evidence>
<evidence type="ECO:0000259" key="5">
    <source>
        <dbReference type="Pfam" id="PF08444"/>
    </source>
</evidence>
<dbReference type="PANTHER" id="PTHR15298:SF6">
    <property type="entry name" value="GLYCINE N-ACYLTRANSFERASE-LIKE PROTEIN 3"/>
    <property type="match status" value="1"/>
</dbReference>
<dbReference type="Pfam" id="PF08444">
    <property type="entry name" value="Gly_acyl_tr_C"/>
    <property type="match status" value="1"/>
</dbReference>
<evidence type="ECO:0000256" key="2">
    <source>
        <dbReference type="ARBA" id="ARBA00023315"/>
    </source>
</evidence>
<evidence type="ECO:0000256" key="3">
    <source>
        <dbReference type="RuleBase" id="RU368002"/>
    </source>
</evidence>
<dbReference type="PANTHER" id="PTHR15298">
    <property type="entry name" value="L-COA N-ACYLTRANSFERASE-RELATED"/>
    <property type="match status" value="1"/>
</dbReference>
<keyword evidence="2 3" id="KW-0012">Acyltransferase</keyword>
<keyword evidence="7" id="KW-1185">Reference proteome</keyword>